<keyword evidence="4 6" id="KW-0521">NADP</keyword>
<dbReference type="GO" id="GO:0050660">
    <property type="term" value="F:flavin adenine dinucleotide binding"/>
    <property type="evidence" value="ECO:0007669"/>
    <property type="project" value="UniProtKB-UniRule"/>
</dbReference>
<dbReference type="InterPro" id="IPR050097">
    <property type="entry name" value="Ferredoxin-NADP_redctase_2"/>
</dbReference>
<feature type="binding site" evidence="6">
    <location>
        <position position="50"/>
    </location>
    <ligand>
        <name>FAD</name>
        <dbReference type="ChEBI" id="CHEBI:57692"/>
    </ligand>
</feature>
<dbReference type="GO" id="GO:0050661">
    <property type="term" value="F:NADP binding"/>
    <property type="evidence" value="ECO:0007669"/>
    <property type="project" value="UniProtKB-UniRule"/>
</dbReference>
<comment type="catalytic activity">
    <reaction evidence="6">
        <text>2 reduced [2Fe-2S]-[ferredoxin] + NADP(+) + H(+) = 2 oxidized [2Fe-2S]-[ferredoxin] + NADPH</text>
        <dbReference type="Rhea" id="RHEA:20125"/>
        <dbReference type="Rhea" id="RHEA-COMP:10000"/>
        <dbReference type="Rhea" id="RHEA-COMP:10001"/>
        <dbReference type="ChEBI" id="CHEBI:15378"/>
        <dbReference type="ChEBI" id="CHEBI:33737"/>
        <dbReference type="ChEBI" id="CHEBI:33738"/>
        <dbReference type="ChEBI" id="CHEBI:57783"/>
        <dbReference type="ChEBI" id="CHEBI:58349"/>
        <dbReference type="EC" id="1.18.1.2"/>
    </reaction>
</comment>
<dbReference type="Pfam" id="PF07992">
    <property type="entry name" value="Pyr_redox_2"/>
    <property type="match status" value="1"/>
</dbReference>
<feature type="binding site" evidence="6">
    <location>
        <position position="45"/>
    </location>
    <ligand>
        <name>FAD</name>
        <dbReference type="ChEBI" id="CHEBI:57692"/>
    </ligand>
</feature>
<dbReference type="HAMAP" id="MF_01685">
    <property type="entry name" value="FENR2"/>
    <property type="match status" value="1"/>
</dbReference>
<feature type="binding site" evidence="6">
    <location>
        <position position="288"/>
    </location>
    <ligand>
        <name>FAD</name>
        <dbReference type="ChEBI" id="CHEBI:57692"/>
    </ligand>
</feature>
<name>A0A081BJB4_9LACO</name>
<evidence type="ECO:0000313" key="9">
    <source>
        <dbReference type="Proteomes" id="UP000028700"/>
    </source>
</evidence>
<dbReference type="AlphaFoldDB" id="A0A081BJB4"/>
<evidence type="ECO:0000313" key="8">
    <source>
        <dbReference type="EMBL" id="GAK48132.1"/>
    </source>
</evidence>
<dbReference type="Proteomes" id="UP000028700">
    <property type="component" value="Unassembled WGS sequence"/>
</dbReference>
<evidence type="ECO:0000256" key="1">
    <source>
        <dbReference type="ARBA" id="ARBA00011738"/>
    </source>
</evidence>
<evidence type="ECO:0000256" key="4">
    <source>
        <dbReference type="ARBA" id="ARBA00022857"/>
    </source>
</evidence>
<evidence type="ECO:0000256" key="6">
    <source>
        <dbReference type="HAMAP-Rule" id="MF_01685"/>
    </source>
</evidence>
<dbReference type="GO" id="GO:0004324">
    <property type="term" value="F:ferredoxin-NADP+ reductase activity"/>
    <property type="evidence" value="ECO:0007669"/>
    <property type="project" value="UniProtKB-UniRule"/>
</dbReference>
<dbReference type="eggNOG" id="COG0492">
    <property type="taxonomic scope" value="Bacteria"/>
</dbReference>
<organism evidence="8 9">
    <name type="scientific">Secundilactobacillus oryzae JCM 18671</name>
    <dbReference type="NCBI Taxonomy" id="1291743"/>
    <lineage>
        <taxon>Bacteria</taxon>
        <taxon>Bacillati</taxon>
        <taxon>Bacillota</taxon>
        <taxon>Bacilli</taxon>
        <taxon>Lactobacillales</taxon>
        <taxon>Lactobacillaceae</taxon>
        <taxon>Secundilactobacillus</taxon>
    </lineage>
</organism>
<feature type="binding site" evidence="6">
    <location>
        <position position="37"/>
    </location>
    <ligand>
        <name>FAD</name>
        <dbReference type="ChEBI" id="CHEBI:57692"/>
    </ligand>
</feature>
<feature type="domain" description="FAD/NAD(P)-binding" evidence="7">
    <location>
        <begin position="8"/>
        <end position="304"/>
    </location>
</feature>
<dbReference type="InterPro" id="IPR023753">
    <property type="entry name" value="FAD/NAD-binding_dom"/>
</dbReference>
<dbReference type="EMBL" id="BBJM01000019">
    <property type="protein sequence ID" value="GAK48132.1"/>
    <property type="molecule type" value="Genomic_DNA"/>
</dbReference>
<keyword evidence="3 6" id="KW-0274">FAD</keyword>
<keyword evidence="5 6" id="KW-0560">Oxidoreductase</keyword>
<dbReference type="STRING" id="1291743.LOSG293_190390"/>
<dbReference type="PRINTS" id="PR00368">
    <property type="entry name" value="FADPNR"/>
</dbReference>
<dbReference type="EC" id="1.18.1.2" evidence="6"/>
<evidence type="ECO:0000256" key="3">
    <source>
        <dbReference type="ARBA" id="ARBA00022827"/>
    </source>
</evidence>
<evidence type="ECO:0000259" key="7">
    <source>
        <dbReference type="Pfam" id="PF07992"/>
    </source>
</evidence>
<proteinExistence type="inferred from homology"/>
<dbReference type="OrthoDB" id="9806179at2"/>
<accession>A0A081BJB4</accession>
<comment type="cofactor">
    <cofactor evidence="6">
        <name>FAD</name>
        <dbReference type="ChEBI" id="CHEBI:57692"/>
    </cofactor>
    <text evidence="6">Binds 1 FAD per subunit.</text>
</comment>
<dbReference type="SUPFAM" id="SSF51905">
    <property type="entry name" value="FAD/NAD(P)-binding domain"/>
    <property type="match status" value="1"/>
</dbReference>
<dbReference type="Gene3D" id="3.50.50.60">
    <property type="entry name" value="FAD/NAD(P)-binding domain"/>
    <property type="match status" value="2"/>
</dbReference>
<comment type="caution">
    <text evidence="8">The sequence shown here is derived from an EMBL/GenBank/DDBJ whole genome shotgun (WGS) entry which is preliminary data.</text>
</comment>
<comment type="similarity">
    <text evidence="6">Belongs to the ferredoxin--NADP reductase type 2 family.</text>
</comment>
<keyword evidence="2 6" id="KW-0285">Flavoprotein</keyword>
<feature type="binding site" evidence="6">
    <location>
        <position position="328"/>
    </location>
    <ligand>
        <name>FAD</name>
        <dbReference type="ChEBI" id="CHEBI:57692"/>
    </ligand>
</feature>
<dbReference type="InterPro" id="IPR036188">
    <property type="entry name" value="FAD/NAD-bd_sf"/>
</dbReference>
<reference evidence="8" key="1">
    <citation type="journal article" date="2014" name="Genome Announc.">
        <title>Draft Genome Sequence of Lactobacillus oryzae Strain SG293T.</title>
        <authorList>
            <person name="Tanizawa Y."/>
            <person name="Fujisawa T."/>
            <person name="Mochizuki T."/>
            <person name="Kaminuma E."/>
            <person name="Nakamura Y."/>
            <person name="Tohno M."/>
        </authorList>
    </citation>
    <scope>NUCLEOTIDE SEQUENCE [LARGE SCALE GENOMIC DNA]</scope>
    <source>
        <strain evidence="8">SG293</strain>
    </source>
</reference>
<sequence>MTVTDEIYDITIIGGGPVGMFAGFYAGLRTARTQLIESLSELGGQVQALYPEKVILDIAGFPAIKGSDLIAQQTEQFNDFPIDVFKNETVTDIVREADGFQVTTNRRTTRTKKILLAIGNGAFTPRKLAVEGIDHLEGQSLFYNAAHLDHFRNRDVLIAGGGDAAIDQALMLEPVAHQVTIVHRRDSFRALEYMVQKLEDSSVNIKTPFLVHDIQEQLDGKLDIALKRVKTDDDIEHVQVDDILVSYGFVSDNKAVSGWHVDFEEDHRMIKVNSFMQTSEPGIYAIGDGVLYPGKQQLIATGYGEGPTAINAMMQEIYPDRRGPVHSTSLKLK</sequence>
<protein>
    <recommendedName>
        <fullName evidence="6">Ferredoxin--NADP reductase</fullName>
        <shortName evidence="6">FNR</shortName>
        <shortName evidence="6">Fd-NADP(+) reductase</shortName>
        <ecNumber evidence="6">1.18.1.2</ecNumber>
    </recommendedName>
</protein>
<evidence type="ECO:0000256" key="5">
    <source>
        <dbReference type="ARBA" id="ARBA00023002"/>
    </source>
</evidence>
<feature type="binding site" evidence="6">
    <location>
        <position position="90"/>
    </location>
    <ligand>
        <name>FAD</name>
        <dbReference type="ChEBI" id="CHEBI:57692"/>
    </ligand>
</feature>
<feature type="binding site" evidence="6">
    <location>
        <position position="123"/>
    </location>
    <ligand>
        <name>FAD</name>
        <dbReference type="ChEBI" id="CHEBI:57692"/>
    </ligand>
</feature>
<comment type="subunit">
    <text evidence="1 6">Homodimer.</text>
</comment>
<dbReference type="PANTHER" id="PTHR48105">
    <property type="entry name" value="THIOREDOXIN REDUCTASE 1-RELATED-RELATED"/>
    <property type="match status" value="1"/>
</dbReference>
<dbReference type="RefSeq" id="WP_034528266.1">
    <property type="nucleotide sequence ID" value="NZ_BBAZ01000018.1"/>
</dbReference>
<comment type="caution">
    <text evidence="6">Lacks conserved residue(s) required for the propagation of feature annotation.</text>
</comment>
<dbReference type="PRINTS" id="PR00469">
    <property type="entry name" value="PNDRDTASEII"/>
</dbReference>
<evidence type="ECO:0000256" key="2">
    <source>
        <dbReference type="ARBA" id="ARBA00022630"/>
    </source>
</evidence>
<gene>
    <name evidence="8" type="ORF">LOSG293_190390</name>
</gene>
<keyword evidence="9" id="KW-1185">Reference proteome</keyword>
<dbReference type="InterPro" id="IPR022890">
    <property type="entry name" value="Fd--NADP_Rdtase_type_2"/>
</dbReference>